<feature type="region of interest" description="Disordered" evidence="1">
    <location>
        <begin position="241"/>
        <end position="288"/>
    </location>
</feature>
<sequence>MLSGLSVFVEAACYYPNGSIAPNDTPCRDDTAESTCCGQGYACLSNGICQATGSELQKDGATELVRGSCTDKPWRSSSCPLFCINPETDNVGGGIGVAKCQNTAQELYFCINAVQDQVNCTAKQNVLFFQQPAIAITTIVVHPTTSITRITTTSEISTSIPSSVVTSAATFDPSRLSRQSQLITNNATESPMPNSDNQPAPASDRSVTIGAAVGVSIGILALGAFGIWLFFFLSRRRQARERTSEDGTSSYTAQSPASHRVYEARRPTVGYKHHLRPQELPAGEHNAR</sequence>
<evidence type="ECO:0000313" key="3">
    <source>
        <dbReference type="EMBL" id="KAF4864360.1"/>
    </source>
</evidence>
<dbReference type="EMBL" id="QPMT01000004">
    <property type="protein sequence ID" value="KAF4864360.1"/>
    <property type="molecule type" value="Genomic_DNA"/>
</dbReference>
<organism evidence="3 4">
    <name type="scientific">Colletotrichum siamense</name>
    <name type="common">Anthracnose fungus</name>
    <dbReference type="NCBI Taxonomy" id="690259"/>
    <lineage>
        <taxon>Eukaryota</taxon>
        <taxon>Fungi</taxon>
        <taxon>Dikarya</taxon>
        <taxon>Ascomycota</taxon>
        <taxon>Pezizomycotina</taxon>
        <taxon>Sordariomycetes</taxon>
        <taxon>Hypocreomycetidae</taxon>
        <taxon>Glomerellales</taxon>
        <taxon>Glomerellaceae</taxon>
        <taxon>Colletotrichum</taxon>
        <taxon>Colletotrichum gloeosporioides species complex</taxon>
    </lineage>
</organism>
<protein>
    <recommendedName>
        <fullName evidence="5">Mid2 domain-containing protein</fullName>
    </recommendedName>
</protein>
<comment type="caution">
    <text evidence="3">The sequence shown here is derived from an EMBL/GenBank/DDBJ whole genome shotgun (WGS) entry which is preliminary data.</text>
</comment>
<keyword evidence="2" id="KW-1133">Transmembrane helix</keyword>
<dbReference type="Proteomes" id="UP000711996">
    <property type="component" value="Unassembled WGS sequence"/>
</dbReference>
<evidence type="ECO:0000313" key="4">
    <source>
        <dbReference type="Proteomes" id="UP000711996"/>
    </source>
</evidence>
<dbReference type="AlphaFoldDB" id="A0A9P5K936"/>
<evidence type="ECO:0008006" key="5">
    <source>
        <dbReference type="Google" id="ProtNLM"/>
    </source>
</evidence>
<keyword evidence="2" id="KW-0472">Membrane</keyword>
<feature type="transmembrane region" description="Helical" evidence="2">
    <location>
        <begin position="209"/>
        <end position="233"/>
    </location>
</feature>
<reference evidence="3" key="1">
    <citation type="submission" date="2019-06" db="EMBL/GenBank/DDBJ databases">
        <authorList>
            <person name="Gan P."/>
            <person name="Shirasu K."/>
        </authorList>
    </citation>
    <scope>NUCLEOTIDE SEQUENCE [LARGE SCALE GENOMIC DNA]</scope>
    <source>
        <strain evidence="3">CAD2</strain>
    </source>
</reference>
<keyword evidence="2" id="KW-0812">Transmembrane</keyword>
<keyword evidence="4" id="KW-1185">Reference proteome</keyword>
<feature type="compositionally biased region" description="Polar residues" evidence="1">
    <location>
        <begin position="246"/>
        <end position="257"/>
    </location>
</feature>
<name>A0A9P5K936_COLSI</name>
<proteinExistence type="predicted"/>
<gene>
    <name evidence="3" type="ORF">CGCSCA2_v001842</name>
</gene>
<feature type="compositionally biased region" description="Polar residues" evidence="1">
    <location>
        <begin position="185"/>
        <end position="200"/>
    </location>
</feature>
<evidence type="ECO:0000256" key="1">
    <source>
        <dbReference type="SAM" id="MobiDB-lite"/>
    </source>
</evidence>
<evidence type="ECO:0000256" key="2">
    <source>
        <dbReference type="SAM" id="Phobius"/>
    </source>
</evidence>
<accession>A0A9P5K936</accession>
<feature type="region of interest" description="Disordered" evidence="1">
    <location>
        <begin position="185"/>
        <end position="204"/>
    </location>
</feature>
<dbReference type="OrthoDB" id="5215637at2759"/>